<feature type="transmembrane region" description="Helical" evidence="1">
    <location>
        <begin position="55"/>
        <end position="77"/>
    </location>
</feature>
<keyword evidence="1" id="KW-0472">Membrane</keyword>
<evidence type="ECO:0000313" key="2">
    <source>
        <dbReference type="EMBL" id="EAQ07164.1"/>
    </source>
</evidence>
<dbReference type="OrthoDB" id="7871801at2"/>
<evidence type="ECO:0000313" key="3">
    <source>
        <dbReference type="Proteomes" id="UP000004507"/>
    </source>
</evidence>
<dbReference type="AlphaFoldDB" id="A3V3V7"/>
<dbReference type="STRING" id="314232.SKA53_02171"/>
<dbReference type="RefSeq" id="WP_007204394.1">
    <property type="nucleotide sequence ID" value="NZ_CH672414.1"/>
</dbReference>
<reference evidence="2 3" key="1">
    <citation type="submission" date="2006-01" db="EMBL/GenBank/DDBJ databases">
        <authorList>
            <person name="Hagstrom A."/>
            <person name="Ferriera S."/>
            <person name="Johnson J."/>
            <person name="Kravitz S."/>
            <person name="Halpern A."/>
            <person name="Remington K."/>
            <person name="Beeson K."/>
            <person name="Tran B."/>
            <person name="Rogers Y.-H."/>
            <person name="Friedman R."/>
            <person name="Venter J.C."/>
        </authorList>
    </citation>
    <scope>NUCLEOTIDE SEQUENCE [LARGE SCALE GENOMIC DNA]</scope>
    <source>
        <strain evidence="2 3">SKA53</strain>
    </source>
</reference>
<organism evidence="2 3">
    <name type="scientific">Yoonia vestfoldensis SKA53</name>
    <dbReference type="NCBI Taxonomy" id="314232"/>
    <lineage>
        <taxon>Bacteria</taxon>
        <taxon>Pseudomonadati</taxon>
        <taxon>Pseudomonadota</taxon>
        <taxon>Alphaproteobacteria</taxon>
        <taxon>Rhodobacterales</taxon>
        <taxon>Paracoccaceae</taxon>
        <taxon>Yoonia</taxon>
    </lineage>
</organism>
<comment type="caution">
    <text evidence="2">The sequence shown here is derived from an EMBL/GenBank/DDBJ whole genome shotgun (WGS) entry which is preliminary data.</text>
</comment>
<dbReference type="HOGENOM" id="CLU_154619_1_0_5"/>
<sequence length="89" mass="9996">MKPPAKPPVFLERASYRQRRLGDAAQFLPLLGAVLWFIPLLWATDGPEAPSKSSMLTYIFVIWLVLIGLAALLSRLLPDTDEASDDMRR</sequence>
<protein>
    <submittedName>
        <fullName evidence="2">Uncharacterized protein</fullName>
    </submittedName>
</protein>
<name>A3V3V7_9RHOB</name>
<keyword evidence="3" id="KW-1185">Reference proteome</keyword>
<gene>
    <name evidence="2" type="ORF">SKA53_02171</name>
</gene>
<dbReference type="eggNOG" id="ENOG5033A07">
    <property type="taxonomic scope" value="Bacteria"/>
</dbReference>
<evidence type="ECO:0000256" key="1">
    <source>
        <dbReference type="SAM" id="Phobius"/>
    </source>
</evidence>
<proteinExistence type="predicted"/>
<keyword evidence="1" id="KW-1133">Transmembrane helix</keyword>
<feature type="transmembrane region" description="Helical" evidence="1">
    <location>
        <begin position="21"/>
        <end position="43"/>
    </location>
</feature>
<accession>A3V3V7</accession>
<keyword evidence="1" id="KW-0812">Transmembrane</keyword>
<dbReference type="Proteomes" id="UP000004507">
    <property type="component" value="Unassembled WGS sequence"/>
</dbReference>
<dbReference type="EMBL" id="AAMS01000003">
    <property type="protein sequence ID" value="EAQ07164.1"/>
    <property type="molecule type" value="Genomic_DNA"/>
</dbReference>